<reference evidence="1 2" key="1">
    <citation type="submission" date="2019-03" db="EMBL/GenBank/DDBJ databases">
        <title>Single cell metagenomics reveals metabolic interactions within the superorganism composed of flagellate Streblomastix strix and complex community of Bacteroidetes bacteria on its surface.</title>
        <authorList>
            <person name="Treitli S.C."/>
            <person name="Kolisko M."/>
            <person name="Husnik F."/>
            <person name="Keeling P."/>
            <person name="Hampl V."/>
        </authorList>
    </citation>
    <scope>NUCLEOTIDE SEQUENCE [LARGE SCALE GENOMIC DNA]</scope>
    <source>
        <strain evidence="1">ST1C</strain>
    </source>
</reference>
<dbReference type="Proteomes" id="UP000324800">
    <property type="component" value="Unassembled WGS sequence"/>
</dbReference>
<proteinExistence type="predicted"/>
<name>A0A5J4USY8_9EUKA</name>
<protein>
    <submittedName>
        <fullName evidence="1">Uncharacterized protein</fullName>
    </submittedName>
</protein>
<dbReference type="EMBL" id="SNRW01012482">
    <property type="protein sequence ID" value="KAA6373766.1"/>
    <property type="molecule type" value="Genomic_DNA"/>
</dbReference>
<evidence type="ECO:0000313" key="1">
    <source>
        <dbReference type="EMBL" id="KAA6373766.1"/>
    </source>
</evidence>
<organism evidence="1 2">
    <name type="scientific">Streblomastix strix</name>
    <dbReference type="NCBI Taxonomy" id="222440"/>
    <lineage>
        <taxon>Eukaryota</taxon>
        <taxon>Metamonada</taxon>
        <taxon>Preaxostyla</taxon>
        <taxon>Oxymonadida</taxon>
        <taxon>Streblomastigidae</taxon>
        <taxon>Streblomastix</taxon>
    </lineage>
</organism>
<accession>A0A5J4USY8</accession>
<comment type="caution">
    <text evidence="1">The sequence shown here is derived from an EMBL/GenBank/DDBJ whole genome shotgun (WGS) entry which is preliminary data.</text>
</comment>
<gene>
    <name evidence="1" type="ORF">EZS28_030707</name>
</gene>
<sequence>MIYGWSYDKIRQFGPEPGRLLHAINDIHKNVTNTTAFHNSPAYVSGRPEVQVRLRMRVCDIQYLIAAMEKLRMVVNAVCITYEGLEYICSRSDSNDQDNKLPRKQHREVELPEEELFDIAVDSIEPNRPNQPRLTSHCLLDIPIQY</sequence>
<dbReference type="AlphaFoldDB" id="A0A5J4USY8"/>
<evidence type="ECO:0000313" key="2">
    <source>
        <dbReference type="Proteomes" id="UP000324800"/>
    </source>
</evidence>